<evidence type="ECO:0000313" key="3">
    <source>
        <dbReference type="Proteomes" id="UP001187192"/>
    </source>
</evidence>
<accession>A0AA88DDI3</accession>
<keyword evidence="3" id="KW-1185">Reference proteome</keyword>
<evidence type="ECO:0000256" key="1">
    <source>
        <dbReference type="SAM" id="MobiDB-lite"/>
    </source>
</evidence>
<feature type="region of interest" description="Disordered" evidence="1">
    <location>
        <begin position="149"/>
        <end position="176"/>
    </location>
</feature>
<organism evidence="2 3">
    <name type="scientific">Ficus carica</name>
    <name type="common">Common fig</name>
    <dbReference type="NCBI Taxonomy" id="3494"/>
    <lineage>
        <taxon>Eukaryota</taxon>
        <taxon>Viridiplantae</taxon>
        <taxon>Streptophyta</taxon>
        <taxon>Embryophyta</taxon>
        <taxon>Tracheophyta</taxon>
        <taxon>Spermatophyta</taxon>
        <taxon>Magnoliopsida</taxon>
        <taxon>eudicotyledons</taxon>
        <taxon>Gunneridae</taxon>
        <taxon>Pentapetalae</taxon>
        <taxon>rosids</taxon>
        <taxon>fabids</taxon>
        <taxon>Rosales</taxon>
        <taxon>Moraceae</taxon>
        <taxon>Ficeae</taxon>
        <taxon>Ficus</taxon>
    </lineage>
</organism>
<evidence type="ECO:0000313" key="2">
    <source>
        <dbReference type="EMBL" id="GMN54100.1"/>
    </source>
</evidence>
<reference evidence="2" key="1">
    <citation type="submission" date="2023-07" db="EMBL/GenBank/DDBJ databases">
        <title>draft genome sequence of fig (Ficus carica).</title>
        <authorList>
            <person name="Takahashi T."/>
            <person name="Nishimura K."/>
        </authorList>
    </citation>
    <scope>NUCLEOTIDE SEQUENCE</scope>
</reference>
<proteinExistence type="predicted"/>
<dbReference type="AlphaFoldDB" id="A0AA88DDI3"/>
<dbReference type="Proteomes" id="UP001187192">
    <property type="component" value="Unassembled WGS sequence"/>
</dbReference>
<sequence>MFELFVGVGTTGDECPLVTLELVGPGGRGSRFHPIQVLKGPEWQPRDEVLRPENVAAYQDRARTPDNVDVPGHLGILGIRHVAHIEKIIKNLPSRRRSSENSGTDFEATIRLPTNLGHFEIRNLKCRSDFPPITTRHVATIDMCHLSGQTSPGAQLGHSDPGDMPNSERECPTKRRARSIPCCRDMKHPWSDQPKDAGGLMLMSIFFPSNHVTRPEFTTSLSLSQHSIHHLTSDVKPFTAHINGQLPSLATAHITSPISATCPDWGYAYWCRRQLTLVSLNRTRDAWRQFIGPIAPVRLRPICPPGTLGSRPDQITRTSLTNLSIGVPVADTPPVSQSLRAASSFAGDQTQSNRARPV</sequence>
<comment type="caution">
    <text evidence="2">The sequence shown here is derived from an EMBL/GenBank/DDBJ whole genome shotgun (WGS) entry which is preliminary data.</text>
</comment>
<protein>
    <submittedName>
        <fullName evidence="2">Uncharacterized protein</fullName>
    </submittedName>
</protein>
<gene>
    <name evidence="2" type="ORF">TIFTF001_023215</name>
</gene>
<dbReference type="EMBL" id="BTGU01000049">
    <property type="protein sequence ID" value="GMN54100.1"/>
    <property type="molecule type" value="Genomic_DNA"/>
</dbReference>
<name>A0AA88DDI3_FICCA</name>